<keyword evidence="2" id="KW-1185">Reference proteome</keyword>
<organism evidence="1 2">
    <name type="scientific">Melastoma candidum</name>
    <dbReference type="NCBI Taxonomy" id="119954"/>
    <lineage>
        <taxon>Eukaryota</taxon>
        <taxon>Viridiplantae</taxon>
        <taxon>Streptophyta</taxon>
        <taxon>Embryophyta</taxon>
        <taxon>Tracheophyta</taxon>
        <taxon>Spermatophyta</taxon>
        <taxon>Magnoliopsida</taxon>
        <taxon>eudicotyledons</taxon>
        <taxon>Gunneridae</taxon>
        <taxon>Pentapetalae</taxon>
        <taxon>rosids</taxon>
        <taxon>malvids</taxon>
        <taxon>Myrtales</taxon>
        <taxon>Melastomataceae</taxon>
        <taxon>Melastomatoideae</taxon>
        <taxon>Melastomateae</taxon>
        <taxon>Melastoma</taxon>
    </lineage>
</organism>
<accession>A0ACB9REG7</accession>
<dbReference type="EMBL" id="CM042883">
    <property type="protein sequence ID" value="KAI4377412.1"/>
    <property type="molecule type" value="Genomic_DNA"/>
</dbReference>
<name>A0ACB9REG7_9MYRT</name>
<evidence type="ECO:0000313" key="1">
    <source>
        <dbReference type="EMBL" id="KAI4377412.1"/>
    </source>
</evidence>
<sequence>MASFEDGNRVALSDREDEGSSAEEESCSAELGSEDSNPDSPFSSEITDDTGSSCSPSSFSGGLFEFSDLMANLPVKRGLSKYYDGKSQSFSCLGRATNLEDLIKKDHGPCSKRIKLRKSHVANVGPADHRHRLGRSYSPKATISKKMFRNSLFTSTTGARAASSSSGSTIGAILNLGSIAKD</sequence>
<dbReference type="Proteomes" id="UP001057402">
    <property type="component" value="Chromosome 4"/>
</dbReference>
<protein>
    <submittedName>
        <fullName evidence="1">Uncharacterized protein</fullName>
    </submittedName>
</protein>
<evidence type="ECO:0000313" key="2">
    <source>
        <dbReference type="Proteomes" id="UP001057402"/>
    </source>
</evidence>
<gene>
    <name evidence="1" type="ORF">MLD38_015040</name>
</gene>
<comment type="caution">
    <text evidence="1">The sequence shown here is derived from an EMBL/GenBank/DDBJ whole genome shotgun (WGS) entry which is preliminary data.</text>
</comment>
<proteinExistence type="predicted"/>
<reference evidence="2" key="1">
    <citation type="journal article" date="2023" name="Front. Plant Sci.">
        <title>Chromosomal-level genome assembly of Melastoma candidum provides insights into trichome evolution.</title>
        <authorList>
            <person name="Zhong Y."/>
            <person name="Wu W."/>
            <person name="Sun C."/>
            <person name="Zou P."/>
            <person name="Liu Y."/>
            <person name="Dai S."/>
            <person name="Zhou R."/>
        </authorList>
    </citation>
    <scope>NUCLEOTIDE SEQUENCE [LARGE SCALE GENOMIC DNA]</scope>
</reference>